<proteinExistence type="inferred from homology"/>
<keyword evidence="4" id="KW-0378">Hydrolase</keyword>
<dbReference type="PRINTS" id="PR00481">
    <property type="entry name" value="LAMNOPPTDASE"/>
</dbReference>
<sequence length="536" mass="59735">MALKFTRLFFRTIMPNLLQLGFKLLSVEHINQPEYDGLIVVSHSLDALNKYEQLRSLYLPLKNYMSLNDGAKNDITLIAIEKPVLPSRRVIYAGTGPVNRDQDDVRTYGNVAEKAMKLALKAGMKSAIFATVPNEKYPEAEMVSALGALHVLYVPLNIREEENITKAANLAVLPLSKDPELMRKSLEAIEMARIVSRDIGDADPERMTPARVADYVKNVFEGSSVKINITSDESVIAKEFPLMSAVNRAANEVKDHKARLIWLEYVPEGPIEETIMLVGKGVTIDTGGADVKTDGHMFGMCRDKYGSAIVAGFFRALDILRPKGIKVVGYMAMVRNSIGAHSYTTDEIIRARSGKRIHIYNTDAEGRITMLDPLTRMRELAVTEKNPHLFTIATLTGHEVMSYGLISALMDNGPARASHHAEKFQQFADDFGQPVEISRLHKEDYDFMDAECECADVRQGNTKPSVRTVRGHQSPAAFLIKASRLDEYGTDSSHPIKFTHVDMGSAMGDHPEISRPNPLVAFISRYLFFFIDVVDL</sequence>
<name>A0A0N5AP06_9BILA</name>
<dbReference type="GO" id="GO:0006508">
    <property type="term" value="P:proteolysis"/>
    <property type="evidence" value="ECO:0007669"/>
    <property type="project" value="UniProtKB-KW"/>
</dbReference>
<dbReference type="Gene3D" id="3.40.630.10">
    <property type="entry name" value="Zn peptidases"/>
    <property type="match status" value="1"/>
</dbReference>
<evidence type="ECO:0000256" key="1">
    <source>
        <dbReference type="ARBA" id="ARBA00009528"/>
    </source>
</evidence>
<evidence type="ECO:0000256" key="2">
    <source>
        <dbReference type="ARBA" id="ARBA00022438"/>
    </source>
</evidence>
<accession>A0A0N5AP06</accession>
<evidence type="ECO:0000259" key="5">
    <source>
        <dbReference type="PROSITE" id="PS00631"/>
    </source>
</evidence>
<dbReference type="Pfam" id="PF00883">
    <property type="entry name" value="Peptidase_M17"/>
    <property type="match status" value="1"/>
</dbReference>
<dbReference type="PROSITE" id="PS00631">
    <property type="entry name" value="CYTOSOL_AP"/>
    <property type="match status" value="1"/>
</dbReference>
<dbReference type="GO" id="GO:0005737">
    <property type="term" value="C:cytoplasm"/>
    <property type="evidence" value="ECO:0007669"/>
    <property type="project" value="InterPro"/>
</dbReference>
<dbReference type="Proteomes" id="UP000046393">
    <property type="component" value="Unplaced"/>
</dbReference>
<dbReference type="AlphaFoldDB" id="A0A0N5AP06"/>
<keyword evidence="6" id="KW-1185">Reference proteome</keyword>
<dbReference type="STRING" id="451379.A0A0N5AP06"/>
<dbReference type="SUPFAM" id="SSF53187">
    <property type="entry name" value="Zn-dependent exopeptidases"/>
    <property type="match status" value="1"/>
</dbReference>
<evidence type="ECO:0000256" key="3">
    <source>
        <dbReference type="ARBA" id="ARBA00022670"/>
    </source>
</evidence>
<evidence type="ECO:0000313" key="6">
    <source>
        <dbReference type="Proteomes" id="UP000046393"/>
    </source>
</evidence>
<dbReference type="PANTHER" id="PTHR11963">
    <property type="entry name" value="LEUCINE AMINOPEPTIDASE-RELATED"/>
    <property type="match status" value="1"/>
</dbReference>
<dbReference type="InterPro" id="IPR011356">
    <property type="entry name" value="Leucine_aapep/pepB"/>
</dbReference>
<evidence type="ECO:0000256" key="4">
    <source>
        <dbReference type="ARBA" id="ARBA00022801"/>
    </source>
</evidence>
<dbReference type="PANTHER" id="PTHR11963:SF48">
    <property type="entry name" value="DIPEPTIDASE B, ISOFORM A"/>
    <property type="match status" value="1"/>
</dbReference>
<dbReference type="InterPro" id="IPR000819">
    <property type="entry name" value="Peptidase_M17_C"/>
</dbReference>
<organism evidence="6 7">
    <name type="scientific">Syphacia muris</name>
    <dbReference type="NCBI Taxonomy" id="451379"/>
    <lineage>
        <taxon>Eukaryota</taxon>
        <taxon>Metazoa</taxon>
        <taxon>Ecdysozoa</taxon>
        <taxon>Nematoda</taxon>
        <taxon>Chromadorea</taxon>
        <taxon>Rhabditida</taxon>
        <taxon>Spirurina</taxon>
        <taxon>Oxyuridomorpha</taxon>
        <taxon>Oxyuroidea</taxon>
        <taxon>Oxyuridae</taxon>
        <taxon>Syphacia</taxon>
    </lineage>
</organism>
<keyword evidence="2" id="KW-0031">Aminopeptidase</keyword>
<keyword evidence="3" id="KW-0645">Protease</keyword>
<feature type="domain" description="Cytosol aminopeptidase" evidence="5">
    <location>
        <begin position="361"/>
        <end position="368"/>
    </location>
</feature>
<dbReference type="GO" id="GO:0030145">
    <property type="term" value="F:manganese ion binding"/>
    <property type="evidence" value="ECO:0007669"/>
    <property type="project" value="InterPro"/>
</dbReference>
<dbReference type="WBParaSite" id="SMUV_0000636501-mRNA-1">
    <property type="protein sequence ID" value="SMUV_0000636501-mRNA-1"/>
    <property type="gene ID" value="SMUV_0000636501"/>
</dbReference>
<comment type="similarity">
    <text evidence="1">Belongs to the peptidase M17 family.</text>
</comment>
<dbReference type="GO" id="GO:0070006">
    <property type="term" value="F:metalloaminopeptidase activity"/>
    <property type="evidence" value="ECO:0007669"/>
    <property type="project" value="InterPro"/>
</dbReference>
<protein>
    <submittedName>
        <fullName evidence="7">CYTOSOL_AP domain-containing protein</fullName>
    </submittedName>
</protein>
<reference evidence="7" key="1">
    <citation type="submission" date="2017-02" db="UniProtKB">
        <authorList>
            <consortium name="WormBaseParasite"/>
        </authorList>
    </citation>
    <scope>IDENTIFICATION</scope>
</reference>
<evidence type="ECO:0000313" key="7">
    <source>
        <dbReference type="WBParaSite" id="SMUV_0000636501-mRNA-1"/>
    </source>
</evidence>